<accession>A0A5B8Y3C5</accession>
<dbReference type="InterPro" id="IPR035904">
    <property type="entry name" value="Chorismate_synth_AroC_sf"/>
</dbReference>
<evidence type="ECO:0000256" key="6">
    <source>
        <dbReference type="ARBA" id="ARBA00023239"/>
    </source>
</evidence>
<dbReference type="RefSeq" id="WP_146963622.1">
    <property type="nucleotide sequence ID" value="NZ_CP042467.1"/>
</dbReference>
<dbReference type="HAMAP" id="MF_00300">
    <property type="entry name" value="Chorismate_synth"/>
    <property type="match status" value="1"/>
</dbReference>
<comment type="catalytic activity">
    <reaction evidence="7 8">
        <text>5-O-(1-carboxyvinyl)-3-phosphoshikimate = chorismate + phosphate</text>
        <dbReference type="Rhea" id="RHEA:21020"/>
        <dbReference type="ChEBI" id="CHEBI:29748"/>
        <dbReference type="ChEBI" id="CHEBI:43474"/>
        <dbReference type="ChEBI" id="CHEBI:57701"/>
        <dbReference type="EC" id="4.2.3.5"/>
    </reaction>
</comment>
<evidence type="ECO:0000256" key="7">
    <source>
        <dbReference type="HAMAP-Rule" id="MF_00300"/>
    </source>
</evidence>
<dbReference type="PIRSF" id="PIRSF001456">
    <property type="entry name" value="Chorismate_synth"/>
    <property type="match status" value="1"/>
</dbReference>
<comment type="similarity">
    <text evidence="2 7 8">Belongs to the chorismate synthase family.</text>
</comment>
<comment type="caution">
    <text evidence="7">Lacks conserved residue(s) required for the propagation of feature annotation.</text>
</comment>
<dbReference type="CDD" id="cd07304">
    <property type="entry name" value="Chorismate_synthase"/>
    <property type="match status" value="1"/>
</dbReference>
<feature type="binding site" evidence="7">
    <location>
        <begin position="293"/>
        <end position="297"/>
    </location>
    <ligand>
        <name>FMN</name>
        <dbReference type="ChEBI" id="CHEBI:58210"/>
    </ligand>
</feature>
<reference evidence="9 10" key="1">
    <citation type="submission" date="2019-08" db="EMBL/GenBank/DDBJ databases">
        <authorList>
            <person name="Liang Q."/>
        </authorList>
    </citation>
    <scope>NUCLEOTIDE SEQUENCE [LARGE SCALE GENOMIC DNA]</scope>
    <source>
        <strain evidence="9 10">V1718</strain>
    </source>
</reference>
<dbReference type="Pfam" id="PF01264">
    <property type="entry name" value="Chorismate_synt"/>
    <property type="match status" value="1"/>
</dbReference>
<comment type="function">
    <text evidence="7">Catalyzes the anti-1,4-elimination of the C-3 phosphate and the C-6 proR hydrogen from 5-enolpyruvylshikimate-3-phosphate (EPSP) to yield chorismate, which is the branch point compound that serves as the starting substrate for the three terminal pathways of aromatic amino acid biosynthesis. This reaction introduces a second double bond into the aromatic ring system.</text>
</comment>
<dbReference type="GO" id="GO:0009423">
    <property type="term" value="P:chorismate biosynthetic process"/>
    <property type="evidence" value="ECO:0007669"/>
    <property type="project" value="UniProtKB-UniRule"/>
</dbReference>
<dbReference type="AlphaFoldDB" id="A0A5B8Y3C5"/>
<dbReference type="NCBIfam" id="TIGR00033">
    <property type="entry name" value="aroC"/>
    <property type="match status" value="1"/>
</dbReference>
<comment type="subunit">
    <text evidence="7">Homotetramer.</text>
</comment>
<dbReference type="GO" id="GO:0010181">
    <property type="term" value="F:FMN binding"/>
    <property type="evidence" value="ECO:0007669"/>
    <property type="project" value="TreeGrafter"/>
</dbReference>
<feature type="binding site" evidence="7">
    <location>
        <position position="48"/>
    </location>
    <ligand>
        <name>NADP(+)</name>
        <dbReference type="ChEBI" id="CHEBI:58349"/>
    </ligand>
</feature>
<dbReference type="PANTHER" id="PTHR21085:SF0">
    <property type="entry name" value="CHORISMATE SYNTHASE"/>
    <property type="match status" value="1"/>
</dbReference>
<dbReference type="PANTHER" id="PTHR21085">
    <property type="entry name" value="CHORISMATE SYNTHASE"/>
    <property type="match status" value="1"/>
</dbReference>
<dbReference type="PROSITE" id="PS00789">
    <property type="entry name" value="CHORISMATE_SYNTHASE_3"/>
    <property type="match status" value="1"/>
</dbReference>
<keyword evidence="5 7" id="KW-0057">Aromatic amino acid biosynthesis</keyword>
<evidence type="ECO:0000256" key="2">
    <source>
        <dbReference type="ARBA" id="ARBA00008014"/>
    </source>
</evidence>
<comment type="cofactor">
    <cofactor evidence="7 8">
        <name>FMNH2</name>
        <dbReference type="ChEBI" id="CHEBI:57618"/>
    </cofactor>
    <text evidence="7 8">Reduced FMN (FMNH(2)).</text>
</comment>
<comment type="pathway">
    <text evidence="1 7 8">Metabolic intermediate biosynthesis; chorismate biosynthesis; chorismate from D-erythrose 4-phosphate and phosphoenolpyruvate: step 7/7.</text>
</comment>
<dbReference type="KEGG" id="bbae:FRD01_23630"/>
<keyword evidence="7" id="KW-0274">FAD</keyword>
<dbReference type="NCBIfam" id="NF003793">
    <property type="entry name" value="PRK05382.1"/>
    <property type="match status" value="1"/>
</dbReference>
<protein>
    <recommendedName>
        <fullName evidence="3 7">Chorismate synthase</fullName>
        <shortName evidence="7">CS</shortName>
        <ecNumber evidence="3 7">4.2.3.5</ecNumber>
    </recommendedName>
    <alternativeName>
        <fullName evidence="7">5-enolpyruvylshikimate-3-phosphate phospholyase</fullName>
    </alternativeName>
</protein>
<dbReference type="Gene3D" id="3.60.150.10">
    <property type="entry name" value="Chorismate synthase AroC"/>
    <property type="match status" value="1"/>
</dbReference>
<dbReference type="GO" id="GO:0008652">
    <property type="term" value="P:amino acid biosynthetic process"/>
    <property type="evidence" value="ECO:0007669"/>
    <property type="project" value="UniProtKB-KW"/>
</dbReference>
<evidence type="ECO:0000256" key="8">
    <source>
        <dbReference type="RuleBase" id="RU000605"/>
    </source>
</evidence>
<keyword evidence="4 7" id="KW-0028">Amino-acid biosynthesis</keyword>
<keyword evidence="7" id="KW-0285">Flavoprotein</keyword>
<keyword evidence="6 7" id="KW-0456">Lyase</keyword>
<dbReference type="PROSITE" id="PS00787">
    <property type="entry name" value="CHORISMATE_SYNTHASE_1"/>
    <property type="match status" value="1"/>
</dbReference>
<dbReference type="InterPro" id="IPR020541">
    <property type="entry name" value="Chorismate_synthase_CS"/>
</dbReference>
<evidence type="ECO:0000256" key="3">
    <source>
        <dbReference type="ARBA" id="ARBA00013036"/>
    </source>
</evidence>
<proteinExistence type="inferred from homology"/>
<feature type="binding site" evidence="7">
    <location>
        <begin position="123"/>
        <end position="125"/>
    </location>
    <ligand>
        <name>FMN</name>
        <dbReference type="ChEBI" id="CHEBI:58210"/>
    </ligand>
</feature>
<evidence type="ECO:0000256" key="4">
    <source>
        <dbReference type="ARBA" id="ARBA00022605"/>
    </source>
</evidence>
<keyword evidence="7" id="KW-0521">NADP</keyword>
<gene>
    <name evidence="7 9" type="primary">aroC</name>
    <name evidence="9" type="ORF">FRD01_23630</name>
</gene>
<evidence type="ECO:0000256" key="5">
    <source>
        <dbReference type="ARBA" id="ARBA00023141"/>
    </source>
</evidence>
<dbReference type="OrthoDB" id="9771806at2"/>
<organism evidence="9 10">
    <name type="scientific">Microvenator marinus</name>
    <dbReference type="NCBI Taxonomy" id="2600177"/>
    <lineage>
        <taxon>Bacteria</taxon>
        <taxon>Deltaproteobacteria</taxon>
        <taxon>Bradymonadales</taxon>
        <taxon>Microvenatoraceae</taxon>
        <taxon>Microvenator</taxon>
    </lineage>
</organism>
<dbReference type="GO" id="GO:0004107">
    <property type="term" value="F:chorismate synthase activity"/>
    <property type="evidence" value="ECO:0007669"/>
    <property type="project" value="UniProtKB-UniRule"/>
</dbReference>
<dbReference type="Proteomes" id="UP000321595">
    <property type="component" value="Chromosome"/>
</dbReference>
<dbReference type="GO" id="GO:0005829">
    <property type="term" value="C:cytosol"/>
    <property type="evidence" value="ECO:0007669"/>
    <property type="project" value="TreeGrafter"/>
</dbReference>
<sequence>MRGNSFGEFFTITTFGESHGVALGAVIDGVPAGLSLSEADLEVALGRRRPGQSSITTSRAEADEPEILSGVFEGKTLGSPICVIVRNHDARSKDYDPNYYRTGHADRVWQEKFGHRDHRGGGRASGRETLARVIGGVVAEKLIPDVKIVGFTRQIGPHRATTIPENLSRDMVDAHPTRCPDPAAAEAIQAALEQAKRDGDSFGGIVEIQISGASIGLGEPVFRKAKALLPGALMSVGAVVGVTLGDAHEDAQTRGLEFHQSAGGELSGISASANGIQGGITNGETIRLLVYFKPASTVGSMAKEGRHDPCIVPRAIPVLESMCALVMADLALAQRLDRAFACTEPEFSGNSEV</sequence>
<feature type="binding site" evidence="7">
    <location>
        <position position="306"/>
    </location>
    <ligand>
        <name>FMN</name>
        <dbReference type="ChEBI" id="CHEBI:58210"/>
    </ligand>
</feature>
<dbReference type="EC" id="4.2.3.5" evidence="3 7"/>
<evidence type="ECO:0000313" key="9">
    <source>
        <dbReference type="EMBL" id="QED30169.1"/>
    </source>
</evidence>
<evidence type="ECO:0000256" key="1">
    <source>
        <dbReference type="ARBA" id="ARBA00005044"/>
    </source>
</evidence>
<dbReference type="UniPathway" id="UPA00053">
    <property type="reaction ID" value="UER00090"/>
</dbReference>
<dbReference type="GO" id="GO:0009073">
    <property type="term" value="P:aromatic amino acid family biosynthetic process"/>
    <property type="evidence" value="ECO:0007669"/>
    <property type="project" value="UniProtKB-KW"/>
</dbReference>
<dbReference type="InterPro" id="IPR000453">
    <property type="entry name" value="Chorismate_synth"/>
</dbReference>
<evidence type="ECO:0000313" key="10">
    <source>
        <dbReference type="Proteomes" id="UP000321595"/>
    </source>
</evidence>
<dbReference type="PROSITE" id="PS00788">
    <property type="entry name" value="CHORISMATE_SYNTHASE_2"/>
    <property type="match status" value="1"/>
</dbReference>
<keyword evidence="10" id="KW-1185">Reference proteome</keyword>
<dbReference type="EMBL" id="CP042467">
    <property type="protein sequence ID" value="QED30169.1"/>
    <property type="molecule type" value="Genomic_DNA"/>
</dbReference>
<dbReference type="SUPFAM" id="SSF103263">
    <property type="entry name" value="Chorismate synthase, AroC"/>
    <property type="match status" value="1"/>
</dbReference>
<feature type="binding site" evidence="7">
    <location>
        <position position="278"/>
    </location>
    <ligand>
        <name>FMN</name>
        <dbReference type="ChEBI" id="CHEBI:58210"/>
    </ligand>
</feature>
<name>A0A5B8Y3C5_9DELT</name>
<keyword evidence="7" id="KW-0288">FMN</keyword>